<comment type="subcellular location">
    <subcellularLocation>
        <location evidence="1">Periplasm</location>
    </subcellularLocation>
</comment>
<evidence type="ECO:0000256" key="1">
    <source>
        <dbReference type="ARBA" id="ARBA00004418"/>
    </source>
</evidence>
<keyword evidence="3" id="KW-0732">Signal</keyword>
<organism evidence="6 7">
    <name type="scientific">Geodia barretti</name>
    <name type="common">Barrett's horny sponge</name>
    <dbReference type="NCBI Taxonomy" id="519541"/>
    <lineage>
        <taxon>Eukaryota</taxon>
        <taxon>Metazoa</taxon>
        <taxon>Porifera</taxon>
        <taxon>Demospongiae</taxon>
        <taxon>Heteroscleromorpha</taxon>
        <taxon>Tetractinellida</taxon>
        <taxon>Astrophorina</taxon>
        <taxon>Geodiidae</taxon>
        <taxon>Geodia</taxon>
    </lineage>
</organism>
<keyword evidence="7" id="KW-1185">Reference proteome</keyword>
<gene>
    <name evidence="6" type="ORF">GBAR_LOCUS4452</name>
</gene>
<proteinExistence type="predicted"/>
<evidence type="ECO:0000256" key="5">
    <source>
        <dbReference type="SAM" id="MobiDB-lite"/>
    </source>
</evidence>
<dbReference type="AlphaFoldDB" id="A0AA35R6U9"/>
<evidence type="ECO:0000256" key="2">
    <source>
        <dbReference type="ARBA" id="ARBA00022448"/>
    </source>
</evidence>
<dbReference type="SUPFAM" id="SSF53850">
    <property type="entry name" value="Periplasmic binding protein-like II"/>
    <property type="match status" value="1"/>
</dbReference>
<comment type="caution">
    <text evidence="6">The sequence shown here is derived from an EMBL/GenBank/DDBJ whole genome shotgun (WGS) entry which is preliminary data.</text>
</comment>
<dbReference type="EMBL" id="CASHTH010000643">
    <property type="protein sequence ID" value="CAI8005865.1"/>
    <property type="molecule type" value="Genomic_DNA"/>
</dbReference>
<dbReference type="GO" id="GO:0015846">
    <property type="term" value="P:polyamine transport"/>
    <property type="evidence" value="ECO:0007669"/>
    <property type="project" value="InterPro"/>
</dbReference>
<dbReference type="Proteomes" id="UP001174909">
    <property type="component" value="Unassembled WGS sequence"/>
</dbReference>
<dbReference type="Pfam" id="PF13531">
    <property type="entry name" value="SBP_bac_11"/>
    <property type="match status" value="1"/>
</dbReference>
<keyword evidence="4" id="KW-0574">Periplasm</keyword>
<accession>A0AA35R6U9</accession>
<dbReference type="PANTHER" id="PTHR30222">
    <property type="entry name" value="SPERMIDINE/PUTRESCINE-BINDING PERIPLASMIC PROTEIN"/>
    <property type="match status" value="1"/>
</dbReference>
<evidence type="ECO:0000313" key="6">
    <source>
        <dbReference type="EMBL" id="CAI8005865.1"/>
    </source>
</evidence>
<dbReference type="PRINTS" id="PR00909">
    <property type="entry name" value="SPERMDNBNDNG"/>
</dbReference>
<evidence type="ECO:0000256" key="4">
    <source>
        <dbReference type="ARBA" id="ARBA00022764"/>
    </source>
</evidence>
<feature type="region of interest" description="Disordered" evidence="5">
    <location>
        <begin position="164"/>
        <end position="189"/>
    </location>
</feature>
<dbReference type="GO" id="GO:0019808">
    <property type="term" value="F:polyamine binding"/>
    <property type="evidence" value="ECO:0007669"/>
    <property type="project" value="InterPro"/>
</dbReference>
<sequence length="393" mass="43126">MERRRRHRNLVNWLNQGGQHAIHAQSRNGSIALIFAASAAQAQEKISIYHWFEYIPQELLDKFAAETGIEVTMDTFDSNEAMLATLKAGKLGSYDVAVPGDYMVQIMAGEGMLDTHRRGRARQLRQHRAAMGGRALRSGPHALDPLSVGLDQLLGEPGRLCGRHQRHQHHLRPAGGGEGQDQRPGLPGRSHVAGIPPPRHSAMLDRSRAAQALDALLQSAKPHWASFGSDIAKDVLVSGDAAVGMIWNGFSAKARAEGANIEYAYPRQGFVVWMDNVVLLKDAANRASAIKFMDFLHGGRRFARSTTTRAMRRAVEGVARRYLDPELLASPRIRSAACHAARRHLRRGVRPGDAGGLRHHVDPPEEVDVRFLMPGGAPQRGAPLRLNLPRPVG</sequence>
<reference evidence="6" key="1">
    <citation type="submission" date="2023-03" db="EMBL/GenBank/DDBJ databases">
        <authorList>
            <person name="Steffen K."/>
            <person name="Cardenas P."/>
        </authorList>
    </citation>
    <scope>NUCLEOTIDE SEQUENCE</scope>
</reference>
<name>A0AA35R6U9_GEOBA</name>
<dbReference type="InterPro" id="IPR001188">
    <property type="entry name" value="Sperm_putr-bd"/>
</dbReference>
<evidence type="ECO:0000313" key="7">
    <source>
        <dbReference type="Proteomes" id="UP001174909"/>
    </source>
</evidence>
<dbReference type="PANTHER" id="PTHR30222:SF17">
    <property type="entry name" value="SPERMIDINE_PUTRESCINE-BINDING PERIPLASMIC PROTEIN"/>
    <property type="match status" value="1"/>
</dbReference>
<dbReference type="Gene3D" id="3.40.190.10">
    <property type="entry name" value="Periplasmic binding protein-like II"/>
    <property type="match status" value="2"/>
</dbReference>
<evidence type="ECO:0000256" key="3">
    <source>
        <dbReference type="ARBA" id="ARBA00022729"/>
    </source>
</evidence>
<keyword evidence="2" id="KW-0813">Transport</keyword>
<protein>
    <submittedName>
        <fullName evidence="6">Spermidine/putrescine-binding periplasmic protein 2</fullName>
    </submittedName>
</protein>